<protein>
    <submittedName>
        <fullName evidence="1">Uncharacterized protein</fullName>
    </submittedName>
</protein>
<gene>
    <name evidence="1" type="ORF">QQX98_000942</name>
</gene>
<evidence type="ECO:0000313" key="1">
    <source>
        <dbReference type="EMBL" id="KAK7423485.1"/>
    </source>
</evidence>
<keyword evidence="2" id="KW-1185">Reference proteome</keyword>
<comment type="caution">
    <text evidence="1">The sequence shown here is derived from an EMBL/GenBank/DDBJ whole genome shotgun (WGS) entry which is preliminary data.</text>
</comment>
<sequence>MAITEPSVDSGDRRDIYHKALDTGQHLVTQLHAITAPPPVHPPIGTNYRIVYGEFRAIPERILGPSAYTVMRVEQFDTNRLSWCEVYSRRYAPQDYVTLTKSDAHSGLLVVNELDRKHDTSIIGTESRISELLWHSYMEDATRQGRPPSSMRRIWADTVINEDTKIVA</sequence>
<dbReference type="EMBL" id="JAZAVJ010000009">
    <property type="protein sequence ID" value="KAK7423485.1"/>
    <property type="molecule type" value="Genomic_DNA"/>
</dbReference>
<name>A0ABR1HRI8_9HYPO</name>
<organism evidence="1 2">
    <name type="scientific">Neonectria punicea</name>
    <dbReference type="NCBI Taxonomy" id="979145"/>
    <lineage>
        <taxon>Eukaryota</taxon>
        <taxon>Fungi</taxon>
        <taxon>Dikarya</taxon>
        <taxon>Ascomycota</taxon>
        <taxon>Pezizomycotina</taxon>
        <taxon>Sordariomycetes</taxon>
        <taxon>Hypocreomycetidae</taxon>
        <taxon>Hypocreales</taxon>
        <taxon>Nectriaceae</taxon>
        <taxon>Neonectria</taxon>
    </lineage>
</organism>
<dbReference type="Proteomes" id="UP001498476">
    <property type="component" value="Unassembled WGS sequence"/>
</dbReference>
<evidence type="ECO:0000313" key="2">
    <source>
        <dbReference type="Proteomes" id="UP001498476"/>
    </source>
</evidence>
<reference evidence="1 2" key="1">
    <citation type="journal article" date="2025" name="Microbiol. Resour. Announc.">
        <title>Draft genome sequences for Neonectria magnoliae and Neonectria punicea, canker pathogens of Liriodendron tulipifera and Acer saccharum in West Virginia.</title>
        <authorList>
            <person name="Petronek H.M."/>
            <person name="Kasson M.T."/>
            <person name="Metheny A.M."/>
            <person name="Stauder C.M."/>
            <person name="Lovett B."/>
            <person name="Lynch S.C."/>
            <person name="Garnas J.R."/>
            <person name="Kasson L.R."/>
            <person name="Stajich J.E."/>
        </authorList>
    </citation>
    <scope>NUCLEOTIDE SEQUENCE [LARGE SCALE GENOMIC DNA]</scope>
    <source>
        <strain evidence="1 2">NRRL 64653</strain>
    </source>
</reference>
<accession>A0ABR1HRI8</accession>
<proteinExistence type="predicted"/>